<dbReference type="GO" id="GO:0016841">
    <property type="term" value="F:ammonia-lyase activity"/>
    <property type="evidence" value="ECO:0007669"/>
    <property type="project" value="UniProtKB-ARBA"/>
</dbReference>
<gene>
    <name evidence="2" type="ORF">C8D88_10847</name>
</gene>
<dbReference type="Gene3D" id="1.10.275.10">
    <property type="entry name" value="Fumarase/aspartase (N-terminal domain)"/>
    <property type="match status" value="1"/>
</dbReference>
<dbReference type="AlphaFoldDB" id="A0A316IAW1"/>
<proteinExistence type="predicted"/>
<dbReference type="RefSeq" id="WP_170155092.1">
    <property type="nucleotide sequence ID" value="NZ_QGHB01000008.1"/>
</dbReference>
<name>A0A316IAW1_9PSEU</name>
<dbReference type="InterPro" id="IPR024083">
    <property type="entry name" value="Fumarase/histidase_N"/>
</dbReference>
<dbReference type="InterPro" id="IPR001106">
    <property type="entry name" value="Aromatic_Lyase"/>
</dbReference>
<dbReference type="InterPro" id="IPR008948">
    <property type="entry name" value="L-Aspartase-like"/>
</dbReference>
<accession>A0A316IAW1</accession>
<protein>
    <submittedName>
        <fullName evidence="2">Aromatic amino acid lyase</fullName>
    </submittedName>
</protein>
<evidence type="ECO:0000313" key="2">
    <source>
        <dbReference type="EMBL" id="PWK84432.1"/>
    </source>
</evidence>
<reference evidence="2 3" key="1">
    <citation type="submission" date="2018-05" db="EMBL/GenBank/DDBJ databases">
        <title>Genomic Encyclopedia of Type Strains, Phase IV (KMG-IV): sequencing the most valuable type-strain genomes for metagenomic binning, comparative biology and taxonomic classification.</title>
        <authorList>
            <person name="Goeker M."/>
        </authorList>
    </citation>
    <scope>NUCLEOTIDE SEQUENCE [LARGE SCALE GENOMIC DNA]</scope>
    <source>
        <strain evidence="2 3">DSM 45480</strain>
    </source>
</reference>
<dbReference type="EMBL" id="QGHB01000008">
    <property type="protein sequence ID" value="PWK84432.1"/>
    <property type="molecule type" value="Genomic_DNA"/>
</dbReference>
<dbReference type="Proteomes" id="UP000246005">
    <property type="component" value="Unassembled WGS sequence"/>
</dbReference>
<evidence type="ECO:0000256" key="1">
    <source>
        <dbReference type="ARBA" id="ARBA00023239"/>
    </source>
</evidence>
<organism evidence="2 3">
    <name type="scientific">Lentzea atacamensis</name>
    <dbReference type="NCBI Taxonomy" id="531938"/>
    <lineage>
        <taxon>Bacteria</taxon>
        <taxon>Bacillati</taxon>
        <taxon>Actinomycetota</taxon>
        <taxon>Actinomycetes</taxon>
        <taxon>Pseudonocardiales</taxon>
        <taxon>Pseudonocardiaceae</taxon>
        <taxon>Lentzea</taxon>
    </lineage>
</organism>
<evidence type="ECO:0000313" key="3">
    <source>
        <dbReference type="Proteomes" id="UP000246005"/>
    </source>
</evidence>
<comment type="caution">
    <text evidence="2">The sequence shown here is derived from an EMBL/GenBank/DDBJ whole genome shotgun (WGS) entry which is preliminary data.</text>
</comment>
<dbReference type="SUPFAM" id="SSF48557">
    <property type="entry name" value="L-aspartase-like"/>
    <property type="match status" value="1"/>
</dbReference>
<keyword evidence="1 2" id="KW-0456">Lyase</keyword>
<sequence>MNRLQLPGRLTTAWLEAAARPVEVVVATRARDRIAASHSAWPQDGRGPADGLIDQGLPVHLVRATMLAHLAWLSEGTSGASPDSVDALTAALRTTFAPAVASTVDPVAEILQALSGNGQAYFDGKVLAANEALRLAGLRPFEPTSADIRAFTGTATMMVAAAALHAARLREVLVSALEGSGRAVLVAELSRSSELADAIERIEQVLLELPTFGAVGA</sequence>
<dbReference type="Pfam" id="PF00221">
    <property type="entry name" value="Lyase_aromatic"/>
    <property type="match status" value="1"/>
</dbReference>